<organism evidence="1 2">
    <name type="scientific">Candidatus Gottesmanbacteria bacterium GW2011_GWB1_43_11</name>
    <dbReference type="NCBI Taxonomy" id="1618446"/>
    <lineage>
        <taxon>Bacteria</taxon>
        <taxon>Candidatus Gottesmaniibacteriota</taxon>
    </lineage>
</organism>
<reference evidence="1 2" key="1">
    <citation type="journal article" date="2015" name="Nature">
        <title>rRNA introns, odd ribosomes, and small enigmatic genomes across a large radiation of phyla.</title>
        <authorList>
            <person name="Brown C.T."/>
            <person name="Hug L.A."/>
            <person name="Thomas B.C."/>
            <person name="Sharon I."/>
            <person name="Castelle C.J."/>
            <person name="Singh A."/>
            <person name="Wilkins M.J."/>
            <person name="Williams K.H."/>
            <person name="Banfield J.F."/>
        </authorList>
    </citation>
    <scope>NUCLEOTIDE SEQUENCE [LARGE SCALE GENOMIC DNA]</scope>
</reference>
<comment type="caution">
    <text evidence="1">The sequence shown here is derived from an EMBL/GenBank/DDBJ whole genome shotgun (WGS) entry which is preliminary data.</text>
</comment>
<dbReference type="Proteomes" id="UP000034050">
    <property type="component" value="Unassembled WGS sequence"/>
</dbReference>
<dbReference type="STRING" id="1618446.UV61_C0001G0087"/>
<protein>
    <submittedName>
        <fullName evidence="1">Uncharacterized protein</fullName>
    </submittedName>
</protein>
<accession>A0A0G1CPP1</accession>
<proteinExistence type="predicted"/>
<sequence length="367" mass="42208">MTPEEIVNQYYWWVLSRIKTELLTSPTGKPIRYELSHVGAAGVPNNQTEENILRKLNEWSAIKIVNEIPRTWQTSHMSIFEFEVRIPLFNQIYDKYLALSNPESKKKTYEKLLTDLSIPTLKTILEILEEIEKLAETTPTGQPFAVNTAEYRSDGYNEISLIEKLEEWEILTTEGQDDYGHPIVFATPDSIRNFKAALTNIYQRKTLKKQEAEQAIHPTVYFSPRMNNPTDFKASRSQLNNNNADRVNNLVCGNLRIDLEQGTICYGNNNPIEISPSNNIVKFLVILMRGGKAIEYVEIAKQLEMNCWHEGATNKDVAREVQFLRRDLVAFLINKISIPQNEIKKMILSKPSFGYKLNCPDNSPKLH</sequence>
<dbReference type="AlphaFoldDB" id="A0A0G1CPP1"/>
<name>A0A0G1CPP1_9BACT</name>
<dbReference type="EMBL" id="LCFD01000001">
    <property type="protein sequence ID" value="KKS87680.1"/>
    <property type="molecule type" value="Genomic_DNA"/>
</dbReference>
<gene>
    <name evidence="1" type="ORF">UV61_C0001G0087</name>
</gene>
<evidence type="ECO:0000313" key="2">
    <source>
        <dbReference type="Proteomes" id="UP000034050"/>
    </source>
</evidence>
<evidence type="ECO:0000313" key="1">
    <source>
        <dbReference type="EMBL" id="KKS87680.1"/>
    </source>
</evidence>